<dbReference type="EMBL" id="KB092472">
    <property type="protein sequence ID" value="ELK01417.1"/>
    <property type="molecule type" value="Genomic_DNA"/>
</dbReference>
<dbReference type="InParanoid" id="L5JR66"/>
<reference evidence="2" key="1">
    <citation type="journal article" date="2013" name="Science">
        <title>Comparative analysis of bat genomes provides insight into the evolution of flight and immunity.</title>
        <authorList>
            <person name="Zhang G."/>
            <person name="Cowled C."/>
            <person name="Shi Z."/>
            <person name="Huang Z."/>
            <person name="Bishop-Lilly K.A."/>
            <person name="Fang X."/>
            <person name="Wynne J.W."/>
            <person name="Xiong Z."/>
            <person name="Baker M.L."/>
            <person name="Zhao W."/>
            <person name="Tachedjian M."/>
            <person name="Zhu Y."/>
            <person name="Zhou P."/>
            <person name="Jiang X."/>
            <person name="Ng J."/>
            <person name="Yang L."/>
            <person name="Wu L."/>
            <person name="Xiao J."/>
            <person name="Feng Y."/>
            <person name="Chen Y."/>
            <person name="Sun X."/>
            <person name="Zhang Y."/>
            <person name="Marsh G.A."/>
            <person name="Crameri G."/>
            <person name="Broder C.C."/>
            <person name="Frey K.G."/>
            <person name="Wang L.F."/>
            <person name="Wang J."/>
        </authorList>
    </citation>
    <scope>NUCLEOTIDE SEQUENCE [LARGE SCALE GENOMIC DNA]</scope>
</reference>
<proteinExistence type="predicted"/>
<dbReference type="AlphaFoldDB" id="L5JR66"/>
<evidence type="ECO:0000313" key="1">
    <source>
        <dbReference type="EMBL" id="ELK01417.1"/>
    </source>
</evidence>
<organism evidence="1 2">
    <name type="scientific">Pteropus alecto</name>
    <name type="common">Black flying fox</name>
    <dbReference type="NCBI Taxonomy" id="9402"/>
    <lineage>
        <taxon>Eukaryota</taxon>
        <taxon>Metazoa</taxon>
        <taxon>Chordata</taxon>
        <taxon>Craniata</taxon>
        <taxon>Vertebrata</taxon>
        <taxon>Euteleostomi</taxon>
        <taxon>Mammalia</taxon>
        <taxon>Eutheria</taxon>
        <taxon>Laurasiatheria</taxon>
        <taxon>Chiroptera</taxon>
        <taxon>Yinpterochiroptera</taxon>
        <taxon>Pteropodoidea</taxon>
        <taxon>Pteropodidae</taxon>
        <taxon>Pteropodinae</taxon>
        <taxon>Pteropus</taxon>
    </lineage>
</organism>
<name>L5JR66_PTEAL</name>
<dbReference type="Proteomes" id="UP000010552">
    <property type="component" value="Unassembled WGS sequence"/>
</dbReference>
<keyword evidence="2" id="KW-1185">Reference proteome</keyword>
<dbReference type="STRING" id="9402.L5JR66"/>
<sequence>MQLLLLFSDVLAEESVLCLQKALTQLREIWELIGIPEDQRLQRTEVVKKHIKASLALVSLQWVGDLLDMMIAEEQNLKERLIKSISICQKELTTLCSELRVEPFQVRGRVSGAPAWV</sequence>
<evidence type="ECO:0000313" key="2">
    <source>
        <dbReference type="Proteomes" id="UP000010552"/>
    </source>
</evidence>
<protein>
    <submittedName>
        <fullName evidence="1">Protein regulator of cytokinesis 1</fullName>
    </submittedName>
</protein>
<dbReference type="Pfam" id="PF03999">
    <property type="entry name" value="MAP65_ASE1"/>
    <property type="match status" value="1"/>
</dbReference>
<accession>L5JR66</accession>
<gene>
    <name evidence="1" type="ORF">PAL_GLEAN10000050</name>
</gene>